<dbReference type="NCBIfam" id="TIGR00778">
    <property type="entry name" value="ahpD_dom"/>
    <property type="match status" value="1"/>
</dbReference>
<dbReference type="InterPro" id="IPR029032">
    <property type="entry name" value="AhpD-like"/>
</dbReference>
<keyword evidence="3" id="KW-1185">Reference proteome</keyword>
<proteinExistence type="predicted"/>
<sequence length="182" mass="19025">MPRIPAQTVATAPEGSREAARKLEKKMGKLLNIHAGMAHSPAVIASYTGIGAAIAAHGTFDARIREAIALAVGNQNGCDYCQAAHTLSARRAGLDDGQILQIRAGEVDFDEKIETITAVAREAAANTGNVSAATWEAALSAGWSADDLAEAFAHIAANLFTNYFNHYAGTELDLPPAPDLNA</sequence>
<reference evidence="2 3" key="1">
    <citation type="submission" date="2020-02" db="EMBL/GenBank/DDBJ databases">
        <title>Genome sequence of the type strain DSM 27180 of Arthrobacter silviterrae.</title>
        <authorList>
            <person name="Gao J."/>
            <person name="Sun J."/>
        </authorList>
    </citation>
    <scope>NUCLEOTIDE SEQUENCE [LARGE SCALE GENOMIC DNA]</scope>
    <source>
        <strain evidence="2 3">DSM 27180</strain>
    </source>
</reference>
<evidence type="ECO:0000313" key="2">
    <source>
        <dbReference type="EMBL" id="NGN83998.1"/>
    </source>
</evidence>
<dbReference type="PANTHER" id="PTHR35446">
    <property type="entry name" value="SI:CH211-175M2.5"/>
    <property type="match status" value="1"/>
</dbReference>
<dbReference type="Pfam" id="PF02627">
    <property type="entry name" value="CMD"/>
    <property type="match status" value="1"/>
</dbReference>
<feature type="domain" description="Carboxymuconolactone decarboxylase-like" evidence="1">
    <location>
        <begin position="41"/>
        <end position="107"/>
    </location>
</feature>
<evidence type="ECO:0000313" key="3">
    <source>
        <dbReference type="Proteomes" id="UP000479226"/>
    </source>
</evidence>
<dbReference type="InterPro" id="IPR004675">
    <property type="entry name" value="AhpD_core"/>
</dbReference>
<evidence type="ECO:0000259" key="1">
    <source>
        <dbReference type="Pfam" id="PF02627"/>
    </source>
</evidence>
<accession>A0ABX0DAU7</accession>
<dbReference type="EMBL" id="JAAKZI010000017">
    <property type="protein sequence ID" value="NGN83998.1"/>
    <property type="molecule type" value="Genomic_DNA"/>
</dbReference>
<protein>
    <submittedName>
        <fullName evidence="2">Carboxymuconolactone decarboxylase family protein</fullName>
    </submittedName>
</protein>
<dbReference type="Gene3D" id="1.20.1290.10">
    <property type="entry name" value="AhpD-like"/>
    <property type="match status" value="1"/>
</dbReference>
<dbReference type="PANTHER" id="PTHR35446:SF3">
    <property type="entry name" value="CMD DOMAIN-CONTAINING PROTEIN"/>
    <property type="match status" value="1"/>
</dbReference>
<dbReference type="InterPro" id="IPR003779">
    <property type="entry name" value="CMD-like"/>
</dbReference>
<gene>
    <name evidence="2" type="ORF">G6N77_11070</name>
</gene>
<name>A0ABX0DAU7_9MICC</name>
<dbReference type="SUPFAM" id="SSF69118">
    <property type="entry name" value="AhpD-like"/>
    <property type="match status" value="1"/>
</dbReference>
<dbReference type="RefSeq" id="WP_165182225.1">
    <property type="nucleotide sequence ID" value="NZ_JAAKZI010000017.1"/>
</dbReference>
<comment type="caution">
    <text evidence="2">The sequence shown here is derived from an EMBL/GenBank/DDBJ whole genome shotgun (WGS) entry which is preliminary data.</text>
</comment>
<organism evidence="2 3">
    <name type="scientific">Arthrobacter silviterrae</name>
    <dbReference type="NCBI Taxonomy" id="2026658"/>
    <lineage>
        <taxon>Bacteria</taxon>
        <taxon>Bacillati</taxon>
        <taxon>Actinomycetota</taxon>
        <taxon>Actinomycetes</taxon>
        <taxon>Micrococcales</taxon>
        <taxon>Micrococcaceae</taxon>
        <taxon>Arthrobacter</taxon>
    </lineage>
</organism>
<dbReference type="Proteomes" id="UP000479226">
    <property type="component" value="Unassembled WGS sequence"/>
</dbReference>